<feature type="domain" description="ABC-2 type transporter transmembrane" evidence="6">
    <location>
        <begin position="23"/>
        <end position="214"/>
    </location>
</feature>
<accession>A0A370GSJ3</accession>
<evidence type="ECO:0000313" key="7">
    <source>
        <dbReference type="EMBL" id="RDI45484.1"/>
    </source>
</evidence>
<evidence type="ECO:0000256" key="4">
    <source>
        <dbReference type="ARBA" id="ARBA00023136"/>
    </source>
</evidence>
<evidence type="ECO:0000256" key="5">
    <source>
        <dbReference type="SAM" id="Phobius"/>
    </source>
</evidence>
<name>A0A370GSJ3_9BACI</name>
<proteinExistence type="predicted"/>
<dbReference type="PANTHER" id="PTHR43229">
    <property type="entry name" value="NODULATION PROTEIN J"/>
    <property type="match status" value="1"/>
</dbReference>
<dbReference type="InterPro" id="IPR051784">
    <property type="entry name" value="Nod_factor_ABC_transporter"/>
</dbReference>
<reference evidence="7 8" key="1">
    <citation type="submission" date="2018-07" db="EMBL/GenBank/DDBJ databases">
        <title>Genomic Encyclopedia of Type Strains, Phase IV (KMG-IV): sequencing the most valuable type-strain genomes for metagenomic binning, comparative biology and taxonomic classification.</title>
        <authorList>
            <person name="Goeker M."/>
        </authorList>
    </citation>
    <scope>NUCLEOTIDE SEQUENCE [LARGE SCALE GENOMIC DNA]</scope>
    <source>
        <strain evidence="7 8">DSM 25281</strain>
    </source>
</reference>
<dbReference type="InterPro" id="IPR013525">
    <property type="entry name" value="ABC2_TM"/>
</dbReference>
<keyword evidence="4 5" id="KW-0472">Membrane</keyword>
<feature type="transmembrane region" description="Helical" evidence="5">
    <location>
        <begin position="107"/>
        <end position="126"/>
    </location>
</feature>
<evidence type="ECO:0000259" key="6">
    <source>
        <dbReference type="Pfam" id="PF01061"/>
    </source>
</evidence>
<dbReference type="PRINTS" id="PR00164">
    <property type="entry name" value="ABC2TRNSPORT"/>
</dbReference>
<keyword evidence="2 5" id="KW-0812">Transmembrane</keyword>
<dbReference type="RefSeq" id="WP_114744345.1">
    <property type="nucleotide sequence ID" value="NZ_QQAY01000002.1"/>
</dbReference>
<dbReference type="InterPro" id="IPR000412">
    <property type="entry name" value="ABC_2_transport"/>
</dbReference>
<feature type="transmembrane region" description="Helical" evidence="5">
    <location>
        <begin position="138"/>
        <end position="162"/>
    </location>
</feature>
<protein>
    <submittedName>
        <fullName evidence="7">ABC-2 family transporter</fullName>
    </submittedName>
</protein>
<comment type="caution">
    <text evidence="7">The sequence shown here is derived from an EMBL/GenBank/DDBJ whole genome shotgun (WGS) entry which is preliminary data.</text>
</comment>
<comment type="subcellular location">
    <subcellularLocation>
        <location evidence="1">Membrane</location>
        <topology evidence="1">Multi-pass membrane protein</topology>
    </subcellularLocation>
</comment>
<gene>
    <name evidence="7" type="ORF">DFR59_102112</name>
</gene>
<evidence type="ECO:0000313" key="8">
    <source>
        <dbReference type="Proteomes" id="UP000255326"/>
    </source>
</evidence>
<feature type="transmembrane region" description="Helical" evidence="5">
    <location>
        <begin position="168"/>
        <end position="187"/>
    </location>
</feature>
<feature type="transmembrane region" description="Helical" evidence="5">
    <location>
        <begin position="232"/>
        <end position="250"/>
    </location>
</feature>
<evidence type="ECO:0000256" key="3">
    <source>
        <dbReference type="ARBA" id="ARBA00022989"/>
    </source>
</evidence>
<organism evidence="7 8">
    <name type="scientific">Falsibacillus pallidus</name>
    <dbReference type="NCBI Taxonomy" id="493781"/>
    <lineage>
        <taxon>Bacteria</taxon>
        <taxon>Bacillati</taxon>
        <taxon>Bacillota</taxon>
        <taxon>Bacilli</taxon>
        <taxon>Bacillales</taxon>
        <taxon>Bacillaceae</taxon>
        <taxon>Falsibacillus</taxon>
    </lineage>
</organism>
<sequence>MLLYKYGFTNINYKAIYSFQSVKLFILFRLIDPIIHYLFYAALVSSVIGSEFIKFVVIGNIAFYTFQTMSINFLNMFRMERRFGTLELSIASPTSTLLIILRKAIVPFLDSTFVFAAGLVIGHFLFGLEMPLMKTGTLFVLMVITLFSMMSFSMIFAAVSLLVENPNLYLNIVLAVTQILCGANFSVHFLPGPLESIARMLPLTNSIEALRGIFGLESYAIAPLLMKEFSIGIGYLLISLILIAFMERAARRNGALFKSV</sequence>
<dbReference type="AlphaFoldDB" id="A0A370GSJ3"/>
<dbReference type="Pfam" id="PF01061">
    <property type="entry name" value="ABC2_membrane"/>
    <property type="match status" value="1"/>
</dbReference>
<dbReference type="EMBL" id="QQAY01000002">
    <property type="protein sequence ID" value="RDI45484.1"/>
    <property type="molecule type" value="Genomic_DNA"/>
</dbReference>
<dbReference type="Proteomes" id="UP000255326">
    <property type="component" value="Unassembled WGS sequence"/>
</dbReference>
<dbReference type="GO" id="GO:0140359">
    <property type="term" value="F:ABC-type transporter activity"/>
    <property type="evidence" value="ECO:0007669"/>
    <property type="project" value="InterPro"/>
</dbReference>
<evidence type="ECO:0000256" key="2">
    <source>
        <dbReference type="ARBA" id="ARBA00022692"/>
    </source>
</evidence>
<dbReference type="GO" id="GO:0043190">
    <property type="term" value="C:ATP-binding cassette (ABC) transporter complex"/>
    <property type="evidence" value="ECO:0007669"/>
    <property type="project" value="InterPro"/>
</dbReference>
<dbReference type="PANTHER" id="PTHR43229:SF6">
    <property type="entry name" value="ABC-TYPE MULTIDRUG TRANSPORT SYSTEM, PERMEASE COMPONENT"/>
    <property type="match status" value="1"/>
</dbReference>
<keyword evidence="3 5" id="KW-1133">Transmembrane helix</keyword>
<evidence type="ECO:0000256" key="1">
    <source>
        <dbReference type="ARBA" id="ARBA00004141"/>
    </source>
</evidence>
<dbReference type="OrthoDB" id="1414986at2"/>
<keyword evidence="8" id="KW-1185">Reference proteome</keyword>